<evidence type="ECO:0000256" key="13">
    <source>
        <dbReference type="ARBA" id="ARBA00022553"/>
    </source>
</evidence>
<dbReference type="Gene3D" id="3.30.60.20">
    <property type="match status" value="1"/>
</dbReference>
<keyword evidence="22 32" id="KW-0175">Coiled coil</keyword>
<dbReference type="GO" id="GO:0030496">
    <property type="term" value="C:midbody"/>
    <property type="evidence" value="ECO:0007669"/>
    <property type="project" value="UniProtKB-SubCell"/>
</dbReference>
<keyword evidence="24" id="KW-0446">Lipid-binding</keyword>
<dbReference type="GO" id="GO:0008270">
    <property type="term" value="F:zinc ion binding"/>
    <property type="evidence" value="ECO:0007669"/>
    <property type="project" value="UniProtKB-KW"/>
</dbReference>
<organism evidence="36 37">
    <name type="scientific">Buceros rhinoceros silvestris</name>
    <dbReference type="NCBI Taxonomy" id="175836"/>
    <lineage>
        <taxon>Eukaryota</taxon>
        <taxon>Metazoa</taxon>
        <taxon>Chordata</taxon>
        <taxon>Craniata</taxon>
        <taxon>Vertebrata</taxon>
        <taxon>Euteleostomi</taxon>
        <taxon>Archelosauria</taxon>
        <taxon>Archosauria</taxon>
        <taxon>Dinosauria</taxon>
        <taxon>Saurischia</taxon>
        <taxon>Theropoda</taxon>
        <taxon>Coelurosauria</taxon>
        <taxon>Aves</taxon>
        <taxon>Neognathae</taxon>
        <taxon>Neoaves</taxon>
        <taxon>Telluraves</taxon>
        <taxon>Coraciimorphae</taxon>
        <taxon>Bucerotiformes</taxon>
        <taxon>Bucerotidae</taxon>
        <taxon>Buceros</taxon>
    </lineage>
</organism>
<feature type="compositionally biased region" description="Polar residues" evidence="33">
    <location>
        <begin position="272"/>
        <end position="282"/>
    </location>
</feature>
<comment type="subcellular location">
    <subcellularLocation>
        <location evidence="5">Cell membrane</location>
        <topology evidence="5">Peripheral membrane protein</topology>
        <orientation evidence="5">Cytoplasmic side</orientation>
    </subcellularLocation>
    <subcellularLocation>
        <location evidence="6">Cleavage furrow</location>
    </subcellularLocation>
    <subcellularLocation>
        <location evidence="2">Cytoplasm</location>
        <location evidence="2">Cytoskeleton</location>
        <location evidence="2">Spindle</location>
    </subcellularLocation>
    <subcellularLocation>
        <location evidence="4">Cytoplasmic vesicle</location>
        <location evidence="4">Secretory vesicle</location>
        <location evidence="4">Acrosome</location>
    </subcellularLocation>
    <subcellularLocation>
        <location evidence="3">Midbody</location>
    </subcellularLocation>
    <subcellularLocation>
        <location evidence="1">Nucleus</location>
    </subcellularLocation>
</comment>
<evidence type="ECO:0000256" key="22">
    <source>
        <dbReference type="ARBA" id="ARBA00023054"/>
    </source>
</evidence>
<keyword evidence="21" id="KW-0007">Acetylation</keyword>
<dbReference type="GO" id="GO:0005096">
    <property type="term" value="F:GTPase activator activity"/>
    <property type="evidence" value="ECO:0007669"/>
    <property type="project" value="UniProtKB-KW"/>
</dbReference>
<evidence type="ECO:0000256" key="6">
    <source>
        <dbReference type="ARBA" id="ARBA00004626"/>
    </source>
</evidence>
<evidence type="ECO:0000256" key="29">
    <source>
        <dbReference type="ARBA" id="ARBA00023329"/>
    </source>
</evidence>
<dbReference type="GO" id="GO:0007283">
    <property type="term" value="P:spermatogenesis"/>
    <property type="evidence" value="ECO:0007669"/>
    <property type="project" value="UniProtKB-KW"/>
</dbReference>
<dbReference type="PANTHER" id="PTHR46199:SF8">
    <property type="entry name" value="RAC GTPASE ACTIVATING PROTEIN 1"/>
    <property type="match status" value="1"/>
</dbReference>
<evidence type="ECO:0000259" key="35">
    <source>
        <dbReference type="PROSITE" id="PS50238"/>
    </source>
</evidence>
<evidence type="ECO:0000256" key="10">
    <source>
        <dbReference type="ARBA" id="ARBA00022475"/>
    </source>
</evidence>
<evidence type="ECO:0000256" key="24">
    <source>
        <dbReference type="ARBA" id="ARBA00023121"/>
    </source>
</evidence>
<dbReference type="Pfam" id="PF00620">
    <property type="entry name" value="RhoGAP"/>
    <property type="match status" value="1"/>
</dbReference>
<evidence type="ECO:0000256" key="21">
    <source>
        <dbReference type="ARBA" id="ARBA00022990"/>
    </source>
</evidence>
<dbReference type="InterPro" id="IPR046349">
    <property type="entry name" value="C1-like_sf"/>
</dbReference>
<dbReference type="GO" id="GO:0051256">
    <property type="term" value="P:mitotic spindle midzone assembly"/>
    <property type="evidence" value="ECO:0007669"/>
    <property type="project" value="TreeGrafter"/>
</dbReference>
<feature type="region of interest" description="Disordered" evidence="33">
    <location>
        <begin position="580"/>
        <end position="632"/>
    </location>
</feature>
<dbReference type="GO" id="GO:0000281">
    <property type="term" value="P:mitotic cytokinesis"/>
    <property type="evidence" value="ECO:0007669"/>
    <property type="project" value="TreeGrafter"/>
</dbReference>
<gene>
    <name evidence="36" type="ORF">N320_05090</name>
</gene>
<keyword evidence="13" id="KW-0597">Phosphoprotein</keyword>
<evidence type="ECO:0000256" key="12">
    <source>
        <dbReference type="ARBA" id="ARBA00022499"/>
    </source>
</evidence>
<keyword evidence="14" id="KW-0132">Cell division</keyword>
<evidence type="ECO:0000313" key="36">
    <source>
        <dbReference type="EMBL" id="KFO87529.1"/>
    </source>
</evidence>
<feature type="compositionally biased region" description="Polar residues" evidence="33">
    <location>
        <begin position="254"/>
        <end position="264"/>
    </location>
</feature>
<feature type="domain" description="Rho-GAP" evidence="35">
    <location>
        <begin position="349"/>
        <end position="539"/>
    </location>
</feature>
<dbReference type="Proteomes" id="UP000054064">
    <property type="component" value="Unassembled WGS sequence"/>
</dbReference>
<evidence type="ECO:0000256" key="4">
    <source>
        <dbReference type="ARBA" id="ARBA00004218"/>
    </source>
</evidence>
<keyword evidence="9" id="KW-0217">Developmental protein</keyword>
<evidence type="ECO:0000256" key="28">
    <source>
        <dbReference type="ARBA" id="ARBA00023306"/>
    </source>
</evidence>
<dbReference type="AlphaFoldDB" id="A0A091GWK8"/>
<evidence type="ECO:0000256" key="27">
    <source>
        <dbReference type="ARBA" id="ARBA00023242"/>
    </source>
</evidence>
<evidence type="ECO:0000256" key="2">
    <source>
        <dbReference type="ARBA" id="ARBA00004186"/>
    </source>
</evidence>
<evidence type="ECO:0000256" key="5">
    <source>
        <dbReference type="ARBA" id="ARBA00004413"/>
    </source>
</evidence>
<keyword evidence="11" id="KW-0963">Cytoplasm</keyword>
<dbReference type="EMBL" id="KL514381">
    <property type="protein sequence ID" value="KFO87529.1"/>
    <property type="molecule type" value="Genomic_DNA"/>
</dbReference>
<feature type="domain" description="Phorbol-ester/DAG-type" evidence="34">
    <location>
        <begin position="286"/>
        <end position="335"/>
    </location>
</feature>
<feature type="region of interest" description="Disordered" evidence="33">
    <location>
        <begin position="254"/>
        <end position="282"/>
    </location>
</feature>
<evidence type="ECO:0000256" key="25">
    <source>
        <dbReference type="ARBA" id="ARBA00023136"/>
    </source>
</evidence>
<keyword evidence="15" id="KW-0479">Metal-binding</keyword>
<evidence type="ECO:0000259" key="34">
    <source>
        <dbReference type="PROSITE" id="PS50081"/>
    </source>
</evidence>
<keyword evidence="17" id="KW-0221">Differentiation</keyword>
<dbReference type="GO" id="GO:0097149">
    <property type="term" value="C:centralspindlin complex"/>
    <property type="evidence" value="ECO:0007669"/>
    <property type="project" value="TreeGrafter"/>
</dbReference>
<evidence type="ECO:0000256" key="8">
    <source>
        <dbReference type="ARBA" id="ARBA00022468"/>
    </source>
</evidence>
<dbReference type="CDD" id="cd20821">
    <property type="entry name" value="C1_MgcRacGAP"/>
    <property type="match status" value="1"/>
</dbReference>
<dbReference type="GO" id="GO:0006811">
    <property type="term" value="P:monoatomic ion transport"/>
    <property type="evidence" value="ECO:0007669"/>
    <property type="project" value="UniProtKB-KW"/>
</dbReference>
<keyword evidence="29" id="KW-0968">Cytoplasmic vesicle</keyword>
<sequence>METAMLNLRSLYDQLLRQAEVLSEGNEYQFMQLARNFEEYRRKWQKTEQELGRYKDLLMKTEAERSALDVKLKHARNQVDVEIKRRQKAETDCEKLERQIQLIRELLMCDASGSIQLSEEQKSALAFLNRPQGGSLGGSGNKRLSTIDESGSILSDISFDKTDESLDWDSSMVKAVRLKRREKRRSSRQFTEGPPAPQKKTRSIGSTVEQGNESIVAKTTLMVPNDGGPIEAISTIQTVTSPLLSCLPGPLQPWSSESSVGSKQLESKPESDTCSSTPQNNGGVRLHDFVSKTVIKPESCVPCGKRVKFGKISLKCRDCRVVAHPECRDRCPLPCIPTLAGTPVRIGEGTLMDFVPSTPPMIPSIIVHCVNEIEQRGLHETGLYRISGCDKTVRELKEKFLRGKTIPSLSKVDDIHAICGLLKDFLRSLKEPLLTFRLNKTFMEAAEIPDEDNSIAAMYQAVGELPQANRDTLAFLMVHLQRVAQSPETKMDVTNLAKVFGPTIVAHAVPDPDPMTLLQDTKRQPKVVERLLLLPMDYWSQLMMVEQENIDPAHVIENTNAYSTPQTPDVKVSMLGPLTTPEQQLSKTPSSSSLSQRVRSTFSKTTPKFGSKTKSTTQLGHQGNFFASPMLK</sequence>
<reference evidence="36 37" key="1">
    <citation type="submission" date="2014-04" db="EMBL/GenBank/DDBJ databases">
        <title>Genome evolution of avian class.</title>
        <authorList>
            <person name="Zhang G."/>
            <person name="Li C."/>
        </authorList>
    </citation>
    <scope>NUCLEOTIDE SEQUENCE [LARGE SCALE GENOMIC DNA]</scope>
    <source>
        <strain evidence="36">BGI_N320</strain>
    </source>
</reference>
<evidence type="ECO:0000256" key="3">
    <source>
        <dbReference type="ARBA" id="ARBA00004214"/>
    </source>
</evidence>
<dbReference type="PANTHER" id="PTHR46199">
    <property type="entry name" value="RAC GTPASE-ACTIVATING PROTEIN 1"/>
    <property type="match status" value="1"/>
</dbReference>
<protein>
    <recommendedName>
        <fullName evidence="30">Rac GTPase-activating protein 1</fullName>
    </recommendedName>
    <alternativeName>
        <fullName evidence="31">Male germ cell RacGap</fullName>
    </alternativeName>
</protein>
<dbReference type="FunFam" id="1.10.555.10:FF:000034">
    <property type="entry name" value="Rac GTPase-activating protein 1"/>
    <property type="match status" value="1"/>
</dbReference>
<dbReference type="GO" id="GO:0008289">
    <property type="term" value="F:lipid binding"/>
    <property type="evidence" value="ECO:0007669"/>
    <property type="project" value="UniProtKB-KW"/>
</dbReference>
<dbReference type="GO" id="GO:0005634">
    <property type="term" value="C:nucleus"/>
    <property type="evidence" value="ECO:0007669"/>
    <property type="project" value="UniProtKB-SubCell"/>
</dbReference>
<dbReference type="InterPro" id="IPR002219">
    <property type="entry name" value="PKC_DAG/PE"/>
</dbReference>
<name>A0A091GWK8_BUCRH</name>
<keyword evidence="16" id="KW-0863">Zinc-finger</keyword>
<keyword evidence="12" id="KW-1017">Isopeptide bond</keyword>
<evidence type="ECO:0000256" key="7">
    <source>
        <dbReference type="ARBA" id="ARBA00022448"/>
    </source>
</evidence>
<keyword evidence="27" id="KW-0539">Nucleus</keyword>
<evidence type="ECO:0000256" key="26">
    <source>
        <dbReference type="ARBA" id="ARBA00023212"/>
    </source>
</evidence>
<evidence type="ECO:0000256" key="31">
    <source>
        <dbReference type="ARBA" id="ARBA00075869"/>
    </source>
</evidence>
<dbReference type="Gene3D" id="1.10.555.10">
    <property type="entry name" value="Rho GTPase activation protein"/>
    <property type="match status" value="1"/>
</dbReference>
<dbReference type="SMART" id="SM00324">
    <property type="entry name" value="RhoGAP"/>
    <property type="match status" value="1"/>
</dbReference>
<evidence type="ECO:0000256" key="17">
    <source>
        <dbReference type="ARBA" id="ARBA00022782"/>
    </source>
</evidence>
<evidence type="ECO:0000256" key="32">
    <source>
        <dbReference type="SAM" id="Coils"/>
    </source>
</evidence>
<keyword evidence="23" id="KW-0406">Ion transport</keyword>
<keyword evidence="8" id="KW-0343">GTPase activation</keyword>
<evidence type="ECO:0000313" key="37">
    <source>
        <dbReference type="Proteomes" id="UP000054064"/>
    </source>
</evidence>
<evidence type="ECO:0000256" key="30">
    <source>
        <dbReference type="ARBA" id="ARBA00067896"/>
    </source>
</evidence>
<feature type="compositionally biased region" description="Polar residues" evidence="33">
    <location>
        <begin position="604"/>
        <end position="621"/>
    </location>
</feature>
<evidence type="ECO:0000256" key="9">
    <source>
        <dbReference type="ARBA" id="ARBA00022473"/>
    </source>
</evidence>
<feature type="coiled-coil region" evidence="32">
    <location>
        <begin position="58"/>
        <end position="106"/>
    </location>
</feature>
<evidence type="ECO:0000256" key="19">
    <source>
        <dbReference type="ARBA" id="ARBA00022843"/>
    </source>
</evidence>
<evidence type="ECO:0000256" key="33">
    <source>
        <dbReference type="SAM" id="MobiDB-lite"/>
    </source>
</evidence>
<feature type="compositionally biased region" description="Low complexity" evidence="33">
    <location>
        <begin position="583"/>
        <end position="603"/>
    </location>
</feature>
<keyword evidence="7" id="KW-0813">Transport</keyword>
<keyword evidence="10" id="KW-1003">Cell membrane</keyword>
<evidence type="ECO:0000256" key="23">
    <source>
        <dbReference type="ARBA" id="ARBA00023065"/>
    </source>
</evidence>
<keyword evidence="18" id="KW-0862">Zinc</keyword>
<evidence type="ECO:0000256" key="20">
    <source>
        <dbReference type="ARBA" id="ARBA00022871"/>
    </source>
</evidence>
<proteinExistence type="predicted"/>
<dbReference type="GO" id="GO:0001669">
    <property type="term" value="C:acrosomal vesicle"/>
    <property type="evidence" value="ECO:0007669"/>
    <property type="project" value="UniProtKB-SubCell"/>
</dbReference>
<keyword evidence="20" id="KW-0744">Spermatogenesis</keyword>
<dbReference type="Pfam" id="PF00130">
    <property type="entry name" value="C1_1"/>
    <property type="match status" value="1"/>
</dbReference>
<dbReference type="PROSITE" id="PS50238">
    <property type="entry name" value="RHOGAP"/>
    <property type="match status" value="1"/>
</dbReference>
<accession>A0A091GWK8</accession>
<evidence type="ECO:0000256" key="18">
    <source>
        <dbReference type="ARBA" id="ARBA00022833"/>
    </source>
</evidence>
<feature type="region of interest" description="Disordered" evidence="33">
    <location>
        <begin position="179"/>
        <end position="211"/>
    </location>
</feature>
<dbReference type="CDD" id="cd04382">
    <property type="entry name" value="RhoGAP_MgcRacGAP"/>
    <property type="match status" value="1"/>
</dbReference>
<dbReference type="GO" id="GO:0030154">
    <property type="term" value="P:cell differentiation"/>
    <property type="evidence" value="ECO:0007669"/>
    <property type="project" value="UniProtKB-KW"/>
</dbReference>
<dbReference type="SUPFAM" id="SSF57889">
    <property type="entry name" value="Cysteine-rich domain"/>
    <property type="match status" value="1"/>
</dbReference>
<dbReference type="InterPro" id="IPR008936">
    <property type="entry name" value="Rho_GTPase_activation_prot"/>
</dbReference>
<keyword evidence="28" id="KW-0131">Cell cycle</keyword>
<evidence type="ECO:0000256" key="14">
    <source>
        <dbReference type="ARBA" id="ARBA00022618"/>
    </source>
</evidence>
<evidence type="ECO:0000256" key="1">
    <source>
        <dbReference type="ARBA" id="ARBA00004123"/>
    </source>
</evidence>
<dbReference type="InterPro" id="IPR000198">
    <property type="entry name" value="RhoGAP_dom"/>
</dbReference>
<keyword evidence="25" id="KW-0472">Membrane</keyword>
<dbReference type="GO" id="GO:0051233">
    <property type="term" value="C:spindle midzone"/>
    <property type="evidence" value="ECO:0007669"/>
    <property type="project" value="TreeGrafter"/>
</dbReference>
<keyword evidence="37" id="KW-1185">Reference proteome</keyword>
<keyword evidence="19" id="KW-0832">Ubl conjugation</keyword>
<evidence type="ECO:0000256" key="11">
    <source>
        <dbReference type="ARBA" id="ARBA00022490"/>
    </source>
</evidence>
<evidence type="ECO:0000256" key="16">
    <source>
        <dbReference type="ARBA" id="ARBA00022771"/>
    </source>
</evidence>
<dbReference type="PROSITE" id="PS50081">
    <property type="entry name" value="ZF_DAG_PE_2"/>
    <property type="match status" value="1"/>
</dbReference>
<dbReference type="GO" id="GO:0007266">
    <property type="term" value="P:Rho protein signal transduction"/>
    <property type="evidence" value="ECO:0007669"/>
    <property type="project" value="TreeGrafter"/>
</dbReference>
<dbReference type="SMART" id="SM00109">
    <property type="entry name" value="C1"/>
    <property type="match status" value="1"/>
</dbReference>
<dbReference type="SUPFAM" id="SSF48350">
    <property type="entry name" value="GTPase activation domain, GAP"/>
    <property type="match status" value="1"/>
</dbReference>
<dbReference type="FunFam" id="3.30.60.20:FF:000033">
    <property type="entry name" value="Rac GTPase-activating protein 1"/>
    <property type="match status" value="1"/>
</dbReference>
<evidence type="ECO:0000256" key="15">
    <source>
        <dbReference type="ARBA" id="ARBA00022723"/>
    </source>
</evidence>
<keyword evidence="26" id="KW-0206">Cytoskeleton</keyword>
<dbReference type="GO" id="GO:0032154">
    <property type="term" value="C:cleavage furrow"/>
    <property type="evidence" value="ECO:0007669"/>
    <property type="project" value="UniProtKB-SubCell"/>
</dbReference>
<dbReference type="PROSITE" id="PS00479">
    <property type="entry name" value="ZF_DAG_PE_1"/>
    <property type="match status" value="1"/>
</dbReference>